<reference evidence="4 5" key="1">
    <citation type="submission" date="2019-01" db="EMBL/GenBank/DDBJ databases">
        <title>Lactibacter flavus gen. nov., sp. nov., a novel bacterium of the family Propionibacteriaceae isolated from raw milk and dairy products.</title>
        <authorList>
            <person name="Huptas C."/>
            <person name="Wenning M."/>
            <person name="Breitenwieser F."/>
            <person name="Doll E."/>
            <person name="Von Neubeck M."/>
            <person name="Busse H.-J."/>
            <person name="Scherer S."/>
        </authorList>
    </citation>
    <scope>NUCLEOTIDE SEQUENCE [LARGE SCALE GENOMIC DNA]</scope>
    <source>
        <strain evidence="4 5">DSM 22130</strain>
    </source>
</reference>
<comment type="similarity">
    <text evidence="3">Belongs to the class-III pyridoxal-phosphate-dependent aminotransferase family.</text>
</comment>
<dbReference type="Gene3D" id="3.40.640.10">
    <property type="entry name" value="Type I PLP-dependent aspartate aminotransferase-like (Major domain)"/>
    <property type="match status" value="1"/>
</dbReference>
<dbReference type="OrthoDB" id="4510254at2"/>
<name>A0A4Q9KNW8_PROTD</name>
<dbReference type="SUPFAM" id="SSF53383">
    <property type="entry name" value="PLP-dependent transferases"/>
    <property type="match status" value="1"/>
</dbReference>
<keyword evidence="4" id="KW-0808">Transferase</keyword>
<dbReference type="InterPro" id="IPR015424">
    <property type="entry name" value="PyrdxlP-dep_Trfase"/>
</dbReference>
<dbReference type="Pfam" id="PF00202">
    <property type="entry name" value="Aminotran_3"/>
    <property type="match status" value="1"/>
</dbReference>
<comment type="caution">
    <text evidence="4">The sequence shown here is derived from an EMBL/GenBank/DDBJ whole genome shotgun (WGS) entry which is preliminary data.</text>
</comment>
<dbReference type="EMBL" id="SDMR01000001">
    <property type="protein sequence ID" value="TBT96268.1"/>
    <property type="molecule type" value="Genomic_DNA"/>
</dbReference>
<keyword evidence="5" id="KW-1185">Reference proteome</keyword>
<evidence type="ECO:0000313" key="5">
    <source>
        <dbReference type="Proteomes" id="UP000291933"/>
    </source>
</evidence>
<gene>
    <name evidence="4" type="ORF">ET996_00960</name>
</gene>
<dbReference type="RefSeq" id="WP_131170680.1">
    <property type="nucleotide sequence ID" value="NZ_FXTL01000001.1"/>
</dbReference>
<dbReference type="PANTHER" id="PTHR43713:SF3">
    <property type="entry name" value="GLUTAMATE-1-SEMIALDEHYDE 2,1-AMINOMUTASE 1, CHLOROPLASTIC-RELATED"/>
    <property type="match status" value="1"/>
</dbReference>
<dbReference type="AlphaFoldDB" id="A0A4Q9KNW8"/>
<dbReference type="GO" id="GO:0030170">
    <property type="term" value="F:pyridoxal phosphate binding"/>
    <property type="evidence" value="ECO:0007669"/>
    <property type="project" value="InterPro"/>
</dbReference>
<dbReference type="PANTHER" id="PTHR43713">
    <property type="entry name" value="GLUTAMATE-1-SEMIALDEHYDE 2,1-AMINOMUTASE"/>
    <property type="match status" value="1"/>
</dbReference>
<dbReference type="Proteomes" id="UP000291933">
    <property type="component" value="Unassembled WGS sequence"/>
</dbReference>
<keyword evidence="4" id="KW-0032">Aminotransferase</keyword>
<evidence type="ECO:0000313" key="4">
    <source>
        <dbReference type="EMBL" id="TBT96268.1"/>
    </source>
</evidence>
<dbReference type="InterPro" id="IPR015422">
    <property type="entry name" value="PyrdxlP-dep_Trfase_small"/>
</dbReference>
<keyword evidence="2 3" id="KW-0663">Pyridoxal phosphate</keyword>
<dbReference type="NCBIfam" id="NF005453">
    <property type="entry name" value="PRK07046.1"/>
    <property type="match status" value="1"/>
</dbReference>
<proteinExistence type="inferred from homology"/>
<protein>
    <submittedName>
        <fullName evidence="4">Aspartate aminotransferase family protein</fullName>
    </submittedName>
</protein>
<evidence type="ECO:0000256" key="2">
    <source>
        <dbReference type="ARBA" id="ARBA00022898"/>
    </source>
</evidence>
<dbReference type="InterPro" id="IPR015421">
    <property type="entry name" value="PyrdxlP-dep_Trfase_major"/>
</dbReference>
<dbReference type="InterPro" id="IPR005814">
    <property type="entry name" value="Aminotrans_3"/>
</dbReference>
<organism evidence="4 5">
    <name type="scientific">Propioniciclava tarda</name>
    <dbReference type="NCBI Taxonomy" id="433330"/>
    <lineage>
        <taxon>Bacteria</taxon>
        <taxon>Bacillati</taxon>
        <taxon>Actinomycetota</taxon>
        <taxon>Actinomycetes</taxon>
        <taxon>Propionibacteriales</taxon>
        <taxon>Propionibacteriaceae</taxon>
        <taxon>Propioniciclava</taxon>
    </lineage>
</organism>
<accession>A0A4Q9KNW8</accession>
<dbReference type="Gene3D" id="3.90.1150.10">
    <property type="entry name" value="Aspartate Aminotransferase, domain 1"/>
    <property type="match status" value="1"/>
</dbReference>
<comment type="cofactor">
    <cofactor evidence="1">
        <name>pyridoxal 5'-phosphate</name>
        <dbReference type="ChEBI" id="CHEBI:597326"/>
    </cofactor>
</comment>
<evidence type="ECO:0000256" key="3">
    <source>
        <dbReference type="RuleBase" id="RU003560"/>
    </source>
</evidence>
<dbReference type="GO" id="GO:0008483">
    <property type="term" value="F:transaminase activity"/>
    <property type="evidence" value="ECO:0007669"/>
    <property type="project" value="UniProtKB-KW"/>
</dbReference>
<evidence type="ECO:0000256" key="1">
    <source>
        <dbReference type="ARBA" id="ARBA00001933"/>
    </source>
</evidence>
<sequence>MGAPVTIDRDRLAALRAVEEDLFIKRHPRSAELAAQARTSLLAGVPMPWMTRWPGAFPVFFDSANGARFTDVDGNEFVDLCLGDTGSMTGHALPPVADAIINRARTGITTMLPSPDAAWVGEELARRFGVPRWQLAMTATDANRFALRFARYLTGRPRIAVMDWCYHGTVDETLAILDPETGAVVPRPGALGPQVDVALTTRVVPFNDLDALEATLAHGDVACLLMEPALTNIGIVLPDPGYLEGVREITRRHGVLLINDETHTICAGPGGATKAWGLEPDMVVIGKPIGGGIPVAAYGMTAEVADRLEGPMLGHDIDVAGVGGTLTGNALALAATRATLANALRDEDFAIAIPLAARFTEGVQSVIDAHGLPWHVQRLGCRAEYWFCPPPSTGSQAAAAIDEELDAFMHLWTFNRGVLLAPFHNMSLFCGYHTQADVDAHTAAFAGAVEALLG</sequence>